<dbReference type="EMBL" id="LGTZ01001020">
    <property type="protein sequence ID" value="OJD22570.1"/>
    <property type="molecule type" value="Genomic_DNA"/>
</dbReference>
<protein>
    <submittedName>
        <fullName evidence="1">Uncharacterized protein</fullName>
    </submittedName>
</protein>
<dbReference type="AlphaFoldDB" id="A0A1J9Q3A4"/>
<evidence type="ECO:0000313" key="2">
    <source>
        <dbReference type="Proteomes" id="UP000242791"/>
    </source>
</evidence>
<dbReference type="Proteomes" id="UP000242791">
    <property type="component" value="Unassembled WGS sequence"/>
</dbReference>
<keyword evidence="2" id="KW-1185">Reference proteome</keyword>
<reference evidence="1 2" key="1">
    <citation type="submission" date="2015-08" db="EMBL/GenBank/DDBJ databases">
        <title>Emmonsia species relationships and genome sequence.</title>
        <authorList>
            <person name="Cuomo C.A."/>
            <person name="Schwartz I.S."/>
            <person name="Kenyon C."/>
            <person name="De Hoog G.S."/>
            <person name="Govender N.P."/>
            <person name="Botha A."/>
            <person name="Moreno L."/>
            <person name="De Vries M."/>
            <person name="Munoz J.F."/>
            <person name="Stielow J.B."/>
        </authorList>
    </citation>
    <scope>NUCLEOTIDE SEQUENCE [LARGE SCALE GENOMIC DNA]</scope>
    <source>
        <strain evidence="1 2">EI222</strain>
    </source>
</reference>
<gene>
    <name evidence="1" type="ORF">ACJ73_06084</name>
</gene>
<sequence>MGLLDRWLVDSERPTGSDHEPILFEWLDLNGEAWEPPTQATTGWRTQELTEDHEAMEQAARAWRETTEAFSPLDDTCTVDEVEQEAMRIQDWLTKVLNEHAKLIRLVARSKRWWGDEIVQPRQFYARERRAWTQGLRSQNELKEARKGLL</sequence>
<proteinExistence type="predicted"/>
<organism evidence="1 2">
    <name type="scientific">Blastomyces percursus</name>
    <dbReference type="NCBI Taxonomy" id="1658174"/>
    <lineage>
        <taxon>Eukaryota</taxon>
        <taxon>Fungi</taxon>
        <taxon>Dikarya</taxon>
        <taxon>Ascomycota</taxon>
        <taxon>Pezizomycotina</taxon>
        <taxon>Eurotiomycetes</taxon>
        <taxon>Eurotiomycetidae</taxon>
        <taxon>Onygenales</taxon>
        <taxon>Ajellomycetaceae</taxon>
        <taxon>Blastomyces</taxon>
    </lineage>
</organism>
<dbReference type="VEuPathDB" id="FungiDB:ACJ73_06084"/>
<comment type="caution">
    <text evidence="1">The sequence shown here is derived from an EMBL/GenBank/DDBJ whole genome shotgun (WGS) entry which is preliminary data.</text>
</comment>
<evidence type="ECO:0000313" key="1">
    <source>
        <dbReference type="EMBL" id="OJD22570.1"/>
    </source>
</evidence>
<name>A0A1J9Q3A4_9EURO</name>
<accession>A0A1J9Q3A4</accession>
<dbReference type="OrthoDB" id="4159828at2759"/>